<dbReference type="OrthoDB" id="407658at2759"/>
<name>A0A0B2V092_TOXCA</name>
<evidence type="ECO:0000313" key="2">
    <source>
        <dbReference type="Proteomes" id="UP000031036"/>
    </source>
</evidence>
<organism evidence="1 2">
    <name type="scientific">Toxocara canis</name>
    <name type="common">Canine roundworm</name>
    <dbReference type="NCBI Taxonomy" id="6265"/>
    <lineage>
        <taxon>Eukaryota</taxon>
        <taxon>Metazoa</taxon>
        <taxon>Ecdysozoa</taxon>
        <taxon>Nematoda</taxon>
        <taxon>Chromadorea</taxon>
        <taxon>Rhabditida</taxon>
        <taxon>Spirurina</taxon>
        <taxon>Ascaridomorpha</taxon>
        <taxon>Ascaridoidea</taxon>
        <taxon>Toxocaridae</taxon>
        <taxon>Toxocara</taxon>
    </lineage>
</organism>
<evidence type="ECO:0000313" key="1">
    <source>
        <dbReference type="EMBL" id="KHN74495.1"/>
    </source>
</evidence>
<dbReference type="AlphaFoldDB" id="A0A0B2V092"/>
<dbReference type="Proteomes" id="UP000031036">
    <property type="component" value="Unassembled WGS sequence"/>
</dbReference>
<dbReference type="InterPro" id="IPR029044">
    <property type="entry name" value="Nucleotide-diphossugar_trans"/>
</dbReference>
<dbReference type="PANTHER" id="PTHR31562">
    <property type="entry name" value="PROTEIN CBG18972"/>
    <property type="match status" value="1"/>
</dbReference>
<dbReference type="Pfam" id="PF03314">
    <property type="entry name" value="DUF273"/>
    <property type="match status" value="1"/>
</dbReference>
<dbReference type="EMBL" id="JPKZ01002904">
    <property type="protein sequence ID" value="KHN74495.1"/>
    <property type="molecule type" value="Genomic_DNA"/>
</dbReference>
<protein>
    <submittedName>
        <fullName evidence="1">Uncharacterized protein</fullName>
    </submittedName>
</protein>
<gene>
    <name evidence="1" type="ORF">Tcan_09665</name>
</gene>
<dbReference type="Gene3D" id="3.90.550.10">
    <property type="entry name" value="Spore Coat Polysaccharide Biosynthesis Protein SpsA, Chain A"/>
    <property type="match status" value="1"/>
</dbReference>
<accession>A0A0B2V092</accession>
<proteinExistence type="predicted"/>
<keyword evidence="2" id="KW-1185">Reference proteome</keyword>
<dbReference type="STRING" id="6265.A0A0B2V092"/>
<dbReference type="InterPro" id="IPR004988">
    <property type="entry name" value="DUF273"/>
</dbReference>
<dbReference type="PANTHER" id="PTHR31562:SF2">
    <property type="entry name" value="NUCLEOTIDE-DIPHOSPHO-SUGAR TRANSFERASE"/>
    <property type="match status" value="1"/>
</dbReference>
<sequence length="909" mass="97470">MTIACTNQYLQPAGGIGGVGPGVGGYAGGPGGGGIGGVGPGIGGYRGGPSGGGIGGVGPGVGGYAGGPGGGGIGGVGPGIGGYRGGPSGGGIGGVGPGVGGYAGGPGGGGISAGGPGIGGYAGGRSGGGYSGGGTVSAWEVMLRNRAWDCFPAQCSRDPQEVTVKEEEEVQGLRDECWYRHRRQVYERLNQSNDTMLPKRSDYAALMTVSAWEVMLRNRAWDCFPAQCSRDPQEVTVKEEEEVQGLREIVLCLVTVTAALACFGGGGGGCCQSTSPTNCGLRPMCLVSQPSYGSSYAFPQSSSGGGYGYDGFSYQPQNSAMLSSLDGSYISPGIGSSLLHESSSPYFNSAGGTDINSPSGSSYATAQINQVDAPSYGYHSAQSYAGSNINSLSAPSYMVPSAQDINALLSQSNPYKNVNQVYSSPGSGAATNELGASPFQSSQVNELSAPFYASPQSGEHIPFSNQAIIQASFGAPVPSDSSSALNNVMQMPQTSQASSYLTDVHEITSQISGEDSSQQSAGSGEHQTIVEPATKVIETSSYEDVLSTDSNSASSVAQKQIGAHARTNDALQFHSRLLITKKSKKKLPEDSLRKRFVKPDDILILIVLKDASNRDDYRLALNTFHCYSAYHRYRLLVIDFATNKTLQRICDQKDFMFARHCVTALKLSEEQAQWILFVDADMAVINPNRLIEEWIDEDVNIIFYNRIFNYEIAAGSYLVKNTNYSRNFLQLWASYDRKLPNSLHGTDNGAIQMVLIDIFAPNEIYERQRCVNVWRQSKDYNDLYVYEACARSILGQRSKWPGQLSILPKGASWVRDTWLTNSMWSQRDFILHGWQLRKLDAATSASWPSPLTSHEFNLSTCGSEKAGHNWQYKDTFMRSDEEIQAQLKQVIDYSYRMYLNDLGKVDSYM</sequence>
<comment type="caution">
    <text evidence="1">The sequence shown here is derived from an EMBL/GenBank/DDBJ whole genome shotgun (WGS) entry which is preliminary data.</text>
</comment>
<reference evidence="1 2" key="1">
    <citation type="submission" date="2014-11" db="EMBL/GenBank/DDBJ databases">
        <title>Genetic blueprint of the zoonotic pathogen Toxocara canis.</title>
        <authorList>
            <person name="Zhu X.-Q."/>
            <person name="Korhonen P.K."/>
            <person name="Cai H."/>
            <person name="Young N.D."/>
            <person name="Nejsum P."/>
            <person name="von Samson-Himmelstjerna G."/>
            <person name="Boag P.R."/>
            <person name="Tan P."/>
            <person name="Li Q."/>
            <person name="Min J."/>
            <person name="Yang Y."/>
            <person name="Wang X."/>
            <person name="Fang X."/>
            <person name="Hall R.S."/>
            <person name="Hofmann A."/>
            <person name="Sternberg P.W."/>
            <person name="Jex A.R."/>
            <person name="Gasser R.B."/>
        </authorList>
    </citation>
    <scope>NUCLEOTIDE SEQUENCE [LARGE SCALE GENOMIC DNA]</scope>
    <source>
        <strain evidence="1">PN_DK_2014</strain>
    </source>
</reference>